<comment type="caution">
    <text evidence="3">The sequence shown here is derived from an EMBL/GenBank/DDBJ whole genome shotgun (WGS) entry which is preliminary data.</text>
</comment>
<dbReference type="Pfam" id="PF13439">
    <property type="entry name" value="Glyco_transf_4"/>
    <property type="match status" value="1"/>
</dbReference>
<accession>A0A2M6WUC1</accession>
<dbReference type="InterPro" id="IPR012341">
    <property type="entry name" value="6hp_glycosidase-like_sf"/>
</dbReference>
<dbReference type="InterPro" id="IPR028098">
    <property type="entry name" value="Glyco_trans_4-like_N"/>
</dbReference>
<dbReference type="AlphaFoldDB" id="A0A2M6WUC1"/>
<gene>
    <name evidence="3" type="ORF">COT94_00300</name>
</gene>
<evidence type="ECO:0008006" key="5">
    <source>
        <dbReference type="Google" id="ProtNLM"/>
    </source>
</evidence>
<protein>
    <recommendedName>
        <fullName evidence="5">Glycosyl transferase family 1</fullName>
    </recommendedName>
</protein>
<dbReference type="CDD" id="cd03822">
    <property type="entry name" value="GT4_mannosyltransferase-like"/>
    <property type="match status" value="1"/>
</dbReference>
<evidence type="ECO:0000313" key="3">
    <source>
        <dbReference type="EMBL" id="PIT96389.1"/>
    </source>
</evidence>
<dbReference type="Gene3D" id="3.40.50.2000">
    <property type="entry name" value="Glycogen Phosphorylase B"/>
    <property type="match status" value="2"/>
</dbReference>
<dbReference type="Pfam" id="PF00534">
    <property type="entry name" value="Glycos_transf_1"/>
    <property type="match status" value="1"/>
</dbReference>
<proteinExistence type="predicted"/>
<dbReference type="EMBL" id="PFAM01000004">
    <property type="protein sequence ID" value="PIT96389.1"/>
    <property type="molecule type" value="Genomic_DNA"/>
</dbReference>
<dbReference type="PANTHER" id="PTHR12526:SF572">
    <property type="entry name" value="BLL5144 PROTEIN"/>
    <property type="match status" value="1"/>
</dbReference>
<organism evidence="3 4">
    <name type="scientific">Candidatus Falkowbacteria bacterium CG10_big_fil_rev_8_21_14_0_10_37_14</name>
    <dbReference type="NCBI Taxonomy" id="1974561"/>
    <lineage>
        <taxon>Bacteria</taxon>
        <taxon>Candidatus Falkowiibacteriota</taxon>
    </lineage>
</organism>
<dbReference type="InterPro" id="IPR008928">
    <property type="entry name" value="6-hairpin_glycosidase_sf"/>
</dbReference>
<dbReference type="InterPro" id="IPR001296">
    <property type="entry name" value="Glyco_trans_1"/>
</dbReference>
<feature type="domain" description="Glycosyltransferase subfamily 4-like N-terminal" evidence="2">
    <location>
        <begin position="113"/>
        <end position="178"/>
    </location>
</feature>
<feature type="domain" description="Glycosyl transferase family 1" evidence="1">
    <location>
        <begin position="191"/>
        <end position="363"/>
    </location>
</feature>
<dbReference type="Gene3D" id="1.50.10.10">
    <property type="match status" value="1"/>
</dbReference>
<name>A0A2M6WUC1_9BACT</name>
<evidence type="ECO:0000313" key="4">
    <source>
        <dbReference type="Proteomes" id="UP000228533"/>
    </source>
</evidence>
<dbReference type="GO" id="GO:0005975">
    <property type="term" value="P:carbohydrate metabolic process"/>
    <property type="evidence" value="ECO:0007669"/>
    <property type="project" value="InterPro"/>
</dbReference>
<sequence length="788" mass="89617">MKQPKSPCVLYVSTFPPRECGIATFAQDLTNAIDKEFSPAVRAKILAMNVSGTSIYNYPRKVMLQISDTDIEDYLQRANEINRNPEIKLVSIQHEYGIFGGEWGNYILPFMELLEKPIVITCHTVLPRPSAQLKKITQQIAAKASGMVVMTEHSAKLLRRTYGIDKKKPIAVIPHGVHHIPYPSKSAAKHKLNLQGRLIFSTFGMLNRDKGIEYAIEALPEVVAKYPKALYLVLGATHPVVAREEGERYRNKLVRLVQKLKLENNVKFYDKYLELGELIDFLKATDIYISPTLNPKQAVSGTISYAFSCACPIVATANQYAKDTINRERGILVGFADSEPIKNALLELLDDPKRTKEMKKDAYFYSRHMTWQNVALAYFKFFDQFTPIVPRDKDKLPPINLWHIKRMTNSFGIIQFAKHTKPDMHSGYCVDDNARALLACADYNERHPQKSLSDLMDIYLKYLKYSQKPTGAFKDFINSEGQVNIEQDLESQDSFGRAIWAVGSVLKNHRLSLGQLRSALKIFEKAYPLIEKLKFSRSMAFAIIGLVGAREYYAEQANTKRLLKIDELLRHLSEELSTRYAEQSADSTKSGQRWLWFDDHLTYSNYKIPEALFLASRILTDEKYTNVAKSSLDFLNNITFEKGYYNAIGQDGWYFRNGKRAYFDQQPEDASSATEALVVAYQVTGDETYAKLARQVFSWFLGQNHLNQTVYDEATGGCYDGLGKHSINFNQGAESTLSYFLARLAVEKVFKDKPMRLKNVDSAADFKALEAEIARIEAENEPADEVIN</sequence>
<dbReference type="SUPFAM" id="SSF53756">
    <property type="entry name" value="UDP-Glycosyltransferase/glycogen phosphorylase"/>
    <property type="match status" value="1"/>
</dbReference>
<dbReference type="Proteomes" id="UP000228533">
    <property type="component" value="Unassembled WGS sequence"/>
</dbReference>
<reference evidence="4" key="1">
    <citation type="submission" date="2017-09" db="EMBL/GenBank/DDBJ databases">
        <title>Depth-based differentiation of microbial function through sediment-hosted aquifers and enrichment of novel symbionts in the deep terrestrial subsurface.</title>
        <authorList>
            <person name="Probst A.J."/>
            <person name="Ladd B."/>
            <person name="Jarett J.K."/>
            <person name="Geller-Mcgrath D.E."/>
            <person name="Sieber C.M.K."/>
            <person name="Emerson J.B."/>
            <person name="Anantharaman K."/>
            <person name="Thomas B.C."/>
            <person name="Malmstrom R."/>
            <person name="Stieglmeier M."/>
            <person name="Klingl A."/>
            <person name="Woyke T."/>
            <person name="Ryan C.M."/>
            <person name="Banfield J.F."/>
        </authorList>
    </citation>
    <scope>NUCLEOTIDE SEQUENCE [LARGE SCALE GENOMIC DNA]</scope>
</reference>
<dbReference type="SUPFAM" id="SSF48208">
    <property type="entry name" value="Six-hairpin glycosidases"/>
    <property type="match status" value="1"/>
</dbReference>
<dbReference type="PANTHER" id="PTHR12526">
    <property type="entry name" value="GLYCOSYLTRANSFERASE"/>
    <property type="match status" value="1"/>
</dbReference>
<dbReference type="GO" id="GO:0016757">
    <property type="term" value="F:glycosyltransferase activity"/>
    <property type="evidence" value="ECO:0007669"/>
    <property type="project" value="InterPro"/>
</dbReference>
<evidence type="ECO:0000259" key="2">
    <source>
        <dbReference type="Pfam" id="PF13439"/>
    </source>
</evidence>
<evidence type="ECO:0000259" key="1">
    <source>
        <dbReference type="Pfam" id="PF00534"/>
    </source>
</evidence>